<protein>
    <submittedName>
        <fullName evidence="1">Uncharacterized protein</fullName>
    </submittedName>
</protein>
<reference evidence="1" key="1">
    <citation type="submission" date="2022-11" db="EMBL/GenBank/DDBJ databases">
        <authorList>
            <person name="Morgan W.R."/>
            <person name="Tartar A."/>
        </authorList>
    </citation>
    <scope>NUCLEOTIDE SEQUENCE</scope>
    <source>
        <strain evidence="1">ARSEF 373</strain>
    </source>
</reference>
<dbReference type="AlphaFoldDB" id="A0AAV2Z636"/>
<comment type="caution">
    <text evidence="1">The sequence shown here is derived from an EMBL/GenBank/DDBJ whole genome shotgun (WGS) entry which is preliminary data.</text>
</comment>
<accession>A0AAV2Z636</accession>
<evidence type="ECO:0000313" key="1">
    <source>
        <dbReference type="EMBL" id="DBA02816.1"/>
    </source>
</evidence>
<name>A0AAV2Z636_9STRA</name>
<evidence type="ECO:0000313" key="2">
    <source>
        <dbReference type="Proteomes" id="UP001146120"/>
    </source>
</evidence>
<organism evidence="1 2">
    <name type="scientific">Lagenidium giganteum</name>
    <dbReference type="NCBI Taxonomy" id="4803"/>
    <lineage>
        <taxon>Eukaryota</taxon>
        <taxon>Sar</taxon>
        <taxon>Stramenopiles</taxon>
        <taxon>Oomycota</taxon>
        <taxon>Peronosporomycetes</taxon>
        <taxon>Pythiales</taxon>
        <taxon>Pythiaceae</taxon>
    </lineage>
</organism>
<dbReference type="EMBL" id="DAKRPA010000026">
    <property type="protein sequence ID" value="DBA02816.1"/>
    <property type="molecule type" value="Genomic_DNA"/>
</dbReference>
<reference evidence="1" key="2">
    <citation type="journal article" date="2023" name="Microbiol Resour">
        <title>Decontamination and Annotation of the Draft Genome Sequence of the Oomycete Lagenidium giganteum ARSEF 373.</title>
        <authorList>
            <person name="Morgan W.R."/>
            <person name="Tartar A."/>
        </authorList>
    </citation>
    <scope>NUCLEOTIDE SEQUENCE</scope>
    <source>
        <strain evidence="1">ARSEF 373</strain>
    </source>
</reference>
<keyword evidence="2" id="KW-1185">Reference proteome</keyword>
<proteinExistence type="predicted"/>
<gene>
    <name evidence="1" type="ORF">N0F65_006606</name>
</gene>
<sequence length="18" mass="1940">MTPPTRSIGEPPPLSRFG</sequence>
<dbReference type="Proteomes" id="UP001146120">
    <property type="component" value="Unassembled WGS sequence"/>
</dbReference>